<dbReference type="Proteomes" id="UP000030655">
    <property type="component" value="Unassembled WGS sequence"/>
</dbReference>
<dbReference type="VEuPathDB" id="MicrosporidiaDB:H312_02573"/>
<organism evidence="1 2">
    <name type="scientific">Anncaliia algerae PRA339</name>
    <dbReference type="NCBI Taxonomy" id="1288291"/>
    <lineage>
        <taxon>Eukaryota</taxon>
        <taxon>Fungi</taxon>
        <taxon>Fungi incertae sedis</taxon>
        <taxon>Microsporidia</taxon>
        <taxon>Tubulinosematoidea</taxon>
        <taxon>Tubulinosematidae</taxon>
        <taxon>Anncaliia</taxon>
    </lineage>
</organism>
<gene>
    <name evidence="1" type="ORF">H312_02573</name>
</gene>
<sequence length="126" mass="14730">MPPVFQINKASTIIPIICSQVPANSIIWTFKHNSYTYLPNFSFIHNTVCQKYEFVNSSSGVNTQPVMSFHNSLKLVIKRKKGGLTNFRDVFIKEFCFYFNNRHNYFHAGLNLIKVNFNSFNVFMYI</sequence>
<accession>A0A059EZ79</accession>
<reference evidence="2" key="1">
    <citation type="submission" date="2013-02" db="EMBL/GenBank/DDBJ databases">
        <authorList>
            <consortium name="The Broad Institute Genome Sequencing Platform"/>
            <person name="Cuomo C."/>
            <person name="Becnel J."/>
            <person name="Sanscrainte N."/>
            <person name="Walker B."/>
            <person name="Young S.K."/>
            <person name="Zeng Q."/>
            <person name="Gargeya S."/>
            <person name="Fitzgerald M."/>
            <person name="Haas B."/>
            <person name="Abouelleil A."/>
            <person name="Alvarado L."/>
            <person name="Arachchi H.M."/>
            <person name="Berlin A.M."/>
            <person name="Chapman S.B."/>
            <person name="Dewar J."/>
            <person name="Goldberg J."/>
            <person name="Griggs A."/>
            <person name="Gujja S."/>
            <person name="Hansen M."/>
            <person name="Howarth C."/>
            <person name="Imamovic A."/>
            <person name="Larimer J."/>
            <person name="McCowan C."/>
            <person name="Murphy C."/>
            <person name="Neiman D."/>
            <person name="Pearson M."/>
            <person name="Priest M."/>
            <person name="Roberts A."/>
            <person name="Saif S."/>
            <person name="Shea T."/>
            <person name="Sisk P."/>
            <person name="Sykes S."/>
            <person name="Wortman J."/>
            <person name="Nusbaum C."/>
            <person name="Birren B."/>
        </authorList>
    </citation>
    <scope>NUCLEOTIDE SEQUENCE [LARGE SCALE GENOMIC DNA]</scope>
    <source>
        <strain evidence="2">PRA339</strain>
    </source>
</reference>
<dbReference type="AlphaFoldDB" id="A0A059EZ79"/>
<dbReference type="HOGENOM" id="CLU_044348_8_1_1"/>
<evidence type="ECO:0008006" key="3">
    <source>
        <dbReference type="Google" id="ProtNLM"/>
    </source>
</evidence>
<reference evidence="1 2" key="2">
    <citation type="submission" date="2014-03" db="EMBL/GenBank/DDBJ databases">
        <title>The Genome Sequence of Anncaliia algerae insect isolate PRA339.</title>
        <authorList>
            <consortium name="The Broad Institute Genome Sequencing Platform"/>
            <consortium name="The Broad Institute Genome Sequencing Center for Infectious Disease"/>
            <person name="Cuomo C."/>
            <person name="Becnel J."/>
            <person name="Sanscrainte N."/>
            <person name="Walker B."/>
            <person name="Young S.K."/>
            <person name="Zeng Q."/>
            <person name="Gargeya S."/>
            <person name="Fitzgerald M."/>
            <person name="Haas B."/>
            <person name="Abouelleil A."/>
            <person name="Alvarado L."/>
            <person name="Arachchi H.M."/>
            <person name="Berlin A.M."/>
            <person name="Chapman S.B."/>
            <person name="Dewar J."/>
            <person name="Goldberg J."/>
            <person name="Griggs A."/>
            <person name="Gujja S."/>
            <person name="Hansen M."/>
            <person name="Howarth C."/>
            <person name="Imamovic A."/>
            <person name="Larimer J."/>
            <person name="McCowan C."/>
            <person name="Murphy C."/>
            <person name="Neiman D."/>
            <person name="Pearson M."/>
            <person name="Priest M."/>
            <person name="Roberts A."/>
            <person name="Saif S."/>
            <person name="Shea T."/>
            <person name="Sisk P."/>
            <person name="Sykes S."/>
            <person name="Wortman J."/>
            <person name="Nusbaum C."/>
            <person name="Birren B."/>
        </authorList>
    </citation>
    <scope>NUCLEOTIDE SEQUENCE [LARGE SCALE GENOMIC DNA]</scope>
    <source>
        <strain evidence="1 2">PRA339</strain>
    </source>
</reference>
<proteinExistence type="predicted"/>
<name>A0A059EZ79_9MICR</name>
<evidence type="ECO:0000313" key="2">
    <source>
        <dbReference type="Proteomes" id="UP000030655"/>
    </source>
</evidence>
<protein>
    <recommendedName>
        <fullName evidence="3">ISXO2-like transposase domain-containing protein</fullName>
    </recommendedName>
</protein>
<evidence type="ECO:0000313" key="1">
    <source>
        <dbReference type="EMBL" id="KCZ80016.1"/>
    </source>
</evidence>
<dbReference type="EMBL" id="KK365210">
    <property type="protein sequence ID" value="KCZ80016.1"/>
    <property type="molecule type" value="Genomic_DNA"/>
</dbReference>
<keyword evidence="2" id="KW-1185">Reference proteome</keyword>